<feature type="compositionally biased region" description="Basic and acidic residues" evidence="1">
    <location>
        <begin position="281"/>
        <end position="300"/>
    </location>
</feature>
<dbReference type="RefSeq" id="WP_173066188.1">
    <property type="nucleotide sequence ID" value="NZ_BAABGO010000047.1"/>
</dbReference>
<evidence type="ECO:0000256" key="1">
    <source>
        <dbReference type="SAM" id="MobiDB-lite"/>
    </source>
</evidence>
<evidence type="ECO:0000313" key="3">
    <source>
        <dbReference type="EMBL" id="GFJ83548.1"/>
    </source>
</evidence>
<feature type="region of interest" description="Disordered" evidence="1">
    <location>
        <begin position="272"/>
        <end position="300"/>
    </location>
</feature>
<feature type="domain" description="SnoaL-like" evidence="2">
    <location>
        <begin position="8"/>
        <end position="130"/>
    </location>
</feature>
<feature type="domain" description="SnoaL-like" evidence="2">
    <location>
        <begin position="155"/>
        <end position="274"/>
    </location>
</feature>
<keyword evidence="4" id="KW-1185">Reference proteome</keyword>
<name>A0A6V8KM07_9ACTN</name>
<dbReference type="InterPro" id="IPR032710">
    <property type="entry name" value="NTF2-like_dom_sf"/>
</dbReference>
<sequence>MATNEEQIRTLIVRWAKAVHHGDLGAVLADHTEDIVMFDVPPPHQGVRGLDAYRETWPPFFKWQAEGGSFEIESLDVTAGDDVAFAYALLRCGTERDFADNPDNRLRLTLGLRKEAGRWVVTHEHHSFPLTDGATAADPAPDRDRAAAEQDLRRLHQRWFDNTAAKDLDGLMDPIADDVISYEHDQPLQHVGVEAVRKVCKAGLDAAGDSTVTWNVPDLKVLVDGDLAVAWGLNHVQVTPADGQTVDTWSRGTRIFQRRDGAWQMTHQHLSYPYAPATGDARTDLRPQPGRRDQPDEHGR</sequence>
<dbReference type="SUPFAM" id="SSF54427">
    <property type="entry name" value="NTF2-like"/>
    <property type="match status" value="2"/>
</dbReference>
<evidence type="ECO:0000259" key="2">
    <source>
        <dbReference type="Pfam" id="PF13474"/>
    </source>
</evidence>
<organism evidence="3 4">
    <name type="scientific">Phytohabitans houttuyneae</name>
    <dbReference type="NCBI Taxonomy" id="1076126"/>
    <lineage>
        <taxon>Bacteria</taxon>
        <taxon>Bacillati</taxon>
        <taxon>Actinomycetota</taxon>
        <taxon>Actinomycetes</taxon>
        <taxon>Micromonosporales</taxon>
        <taxon>Micromonosporaceae</taxon>
    </lineage>
</organism>
<accession>A0A6V8KM07</accession>
<proteinExistence type="predicted"/>
<dbReference type="AlphaFoldDB" id="A0A6V8KM07"/>
<dbReference type="EMBL" id="BLPF01000003">
    <property type="protein sequence ID" value="GFJ83548.1"/>
    <property type="molecule type" value="Genomic_DNA"/>
</dbReference>
<reference evidence="3 4" key="2">
    <citation type="submission" date="2020-03" db="EMBL/GenBank/DDBJ databases">
        <authorList>
            <person name="Ichikawa N."/>
            <person name="Kimura A."/>
            <person name="Kitahashi Y."/>
            <person name="Uohara A."/>
        </authorList>
    </citation>
    <scope>NUCLEOTIDE SEQUENCE [LARGE SCALE GENOMIC DNA]</scope>
    <source>
        <strain evidence="3 4">NBRC 108639</strain>
    </source>
</reference>
<dbReference type="Proteomes" id="UP000482800">
    <property type="component" value="Unassembled WGS sequence"/>
</dbReference>
<comment type="caution">
    <text evidence="3">The sequence shown here is derived from an EMBL/GenBank/DDBJ whole genome shotgun (WGS) entry which is preliminary data.</text>
</comment>
<dbReference type="Gene3D" id="3.10.450.50">
    <property type="match status" value="2"/>
</dbReference>
<evidence type="ECO:0000313" key="4">
    <source>
        <dbReference type="Proteomes" id="UP000482800"/>
    </source>
</evidence>
<dbReference type="Pfam" id="PF13474">
    <property type="entry name" value="SnoaL_3"/>
    <property type="match status" value="2"/>
</dbReference>
<gene>
    <name evidence="3" type="ORF">Phou_077280</name>
</gene>
<dbReference type="InterPro" id="IPR037401">
    <property type="entry name" value="SnoaL-like"/>
</dbReference>
<reference evidence="3 4" key="1">
    <citation type="submission" date="2020-03" db="EMBL/GenBank/DDBJ databases">
        <title>Whole genome shotgun sequence of Phytohabitans houttuyneae NBRC 108639.</title>
        <authorList>
            <person name="Komaki H."/>
            <person name="Tamura T."/>
        </authorList>
    </citation>
    <scope>NUCLEOTIDE SEQUENCE [LARGE SCALE GENOMIC DNA]</scope>
    <source>
        <strain evidence="3 4">NBRC 108639</strain>
    </source>
</reference>
<protein>
    <recommendedName>
        <fullName evidence="2">SnoaL-like domain-containing protein</fullName>
    </recommendedName>
</protein>